<proteinExistence type="predicted"/>
<reference evidence="1" key="1">
    <citation type="submission" date="2020-08" db="EMBL/GenBank/DDBJ databases">
        <title>Multicomponent nature underlies the extraordinary mechanical properties of spider dragline silk.</title>
        <authorList>
            <person name="Kono N."/>
            <person name="Nakamura H."/>
            <person name="Mori M."/>
            <person name="Yoshida Y."/>
            <person name="Ohtoshi R."/>
            <person name="Malay A.D."/>
            <person name="Moran D.A.P."/>
            <person name="Tomita M."/>
            <person name="Numata K."/>
            <person name="Arakawa K."/>
        </authorList>
    </citation>
    <scope>NUCLEOTIDE SEQUENCE</scope>
</reference>
<organism evidence="1 2">
    <name type="scientific">Nephila pilipes</name>
    <name type="common">Giant wood spider</name>
    <name type="synonym">Nephila maculata</name>
    <dbReference type="NCBI Taxonomy" id="299642"/>
    <lineage>
        <taxon>Eukaryota</taxon>
        <taxon>Metazoa</taxon>
        <taxon>Ecdysozoa</taxon>
        <taxon>Arthropoda</taxon>
        <taxon>Chelicerata</taxon>
        <taxon>Arachnida</taxon>
        <taxon>Araneae</taxon>
        <taxon>Araneomorphae</taxon>
        <taxon>Entelegynae</taxon>
        <taxon>Araneoidea</taxon>
        <taxon>Nephilidae</taxon>
        <taxon>Nephila</taxon>
    </lineage>
</organism>
<comment type="caution">
    <text evidence="1">The sequence shown here is derived from an EMBL/GenBank/DDBJ whole genome shotgun (WGS) entry which is preliminary data.</text>
</comment>
<dbReference type="AlphaFoldDB" id="A0A8X6QLW3"/>
<dbReference type="Proteomes" id="UP000887013">
    <property type="component" value="Unassembled WGS sequence"/>
</dbReference>
<protein>
    <submittedName>
        <fullName evidence="1">Uncharacterized protein</fullName>
    </submittedName>
</protein>
<gene>
    <name evidence="1" type="ORF">NPIL_613641</name>
</gene>
<dbReference type="EMBL" id="BMAW01083126">
    <property type="protein sequence ID" value="GFU32284.1"/>
    <property type="molecule type" value="Genomic_DNA"/>
</dbReference>
<sequence>MEKDILEQFGVLDPFSQKSVNTTIRTRHSRKICDVEVAWLRLWGLKEMRGSLAVAEAEESPLRISPTESLGICGRRNDLSADLAKRYFSYSFSGKKMGLPDVKLDNREWKYFLFLSENFSI</sequence>
<evidence type="ECO:0000313" key="1">
    <source>
        <dbReference type="EMBL" id="GFU32284.1"/>
    </source>
</evidence>
<accession>A0A8X6QLW3</accession>
<name>A0A8X6QLW3_NEPPI</name>
<evidence type="ECO:0000313" key="2">
    <source>
        <dbReference type="Proteomes" id="UP000887013"/>
    </source>
</evidence>
<keyword evidence="2" id="KW-1185">Reference proteome</keyword>